<feature type="transmembrane region" description="Helical" evidence="8">
    <location>
        <begin position="107"/>
        <end position="128"/>
    </location>
</feature>
<dbReference type="GeneID" id="85485376"/>
<feature type="region of interest" description="Disordered" evidence="7">
    <location>
        <begin position="397"/>
        <end position="423"/>
    </location>
</feature>
<dbReference type="GO" id="GO:0005886">
    <property type="term" value="C:plasma membrane"/>
    <property type="evidence" value="ECO:0007669"/>
    <property type="project" value="UniProtKB-SubCell"/>
</dbReference>
<evidence type="ECO:0000256" key="3">
    <source>
        <dbReference type="ARBA" id="ARBA00022475"/>
    </source>
</evidence>
<evidence type="ECO:0000256" key="2">
    <source>
        <dbReference type="ARBA" id="ARBA00007430"/>
    </source>
</evidence>
<organism evidence="9 10">
    <name type="scientific">Rhodococcoides kroppenstedtii</name>
    <dbReference type="NCBI Taxonomy" id="293050"/>
    <lineage>
        <taxon>Bacteria</taxon>
        <taxon>Bacillati</taxon>
        <taxon>Actinomycetota</taxon>
        <taxon>Actinomycetes</taxon>
        <taxon>Mycobacteriales</taxon>
        <taxon>Nocardiaceae</taxon>
        <taxon>Rhodococcoides</taxon>
    </lineage>
</organism>
<dbReference type="PANTHER" id="PTHR30250">
    <property type="entry name" value="PST FAMILY PREDICTED COLANIC ACID TRANSPORTER"/>
    <property type="match status" value="1"/>
</dbReference>
<protein>
    <submittedName>
        <fullName evidence="9">Membrane protein involved in the export of O-antigen and teichoic acid</fullName>
    </submittedName>
</protein>
<feature type="transmembrane region" description="Helical" evidence="8">
    <location>
        <begin position="344"/>
        <end position="362"/>
    </location>
</feature>
<dbReference type="InterPro" id="IPR002797">
    <property type="entry name" value="Polysacc_synth"/>
</dbReference>
<proteinExistence type="inferred from homology"/>
<evidence type="ECO:0000256" key="7">
    <source>
        <dbReference type="SAM" id="MobiDB-lite"/>
    </source>
</evidence>
<sequence>MRLLRDVLLVGFGTYGQFLVTLITLPLTARLLGAEGVGLVAVGMSAYFLGSVLVDLGATQYFSARVHDADLPRVRGAYAVVRAAIFGALVVALAVGWSAGLHGAPRMLLVGAVAGGIWSLSEDWLLIGHGRFGASTAYQAAGRVTYLVILLLALPRFPTPEVALACLGASSSVTVAATWIDAERRIGRLQPTVAVGSVLRTAAPVLASRLLLTGYGQGGAAAYSAVLNAASLGVFSAADRLVRAGQSVLDPIGFALLPRMVRRSGDADFDRRVHRGAVGCVAVAVVAAAAITVAAPLAVRVVYGSGFEQAVDLLRIMAWILPATTLTSYVTTAVLPARRRTSTVFTGAVVGVATAGIALAITAVTGSVLTMVLGVLVSEWAVATWFVVTALRSPRPPSTPAVAPTHPNSPGAPPVPTTREVSR</sequence>
<name>A0A1I0T714_9NOCA</name>
<evidence type="ECO:0000256" key="5">
    <source>
        <dbReference type="ARBA" id="ARBA00022989"/>
    </source>
</evidence>
<evidence type="ECO:0000256" key="4">
    <source>
        <dbReference type="ARBA" id="ARBA00022692"/>
    </source>
</evidence>
<keyword evidence="3" id="KW-1003">Cell membrane</keyword>
<gene>
    <name evidence="9" type="ORF">SAMN05444374_104225</name>
</gene>
<dbReference type="RefSeq" id="WP_074922044.1">
    <property type="nucleotide sequence ID" value="NZ_FOJN01000004.1"/>
</dbReference>
<feature type="transmembrane region" description="Helical" evidence="8">
    <location>
        <begin position="37"/>
        <end position="58"/>
    </location>
</feature>
<comment type="similarity">
    <text evidence="2">Belongs to the polysaccharide synthase family.</text>
</comment>
<dbReference type="PANTHER" id="PTHR30250:SF10">
    <property type="entry name" value="LIPOPOLYSACCHARIDE BIOSYNTHESIS PROTEIN WZXC"/>
    <property type="match status" value="1"/>
</dbReference>
<keyword evidence="5 8" id="KW-1133">Transmembrane helix</keyword>
<feature type="transmembrane region" description="Helical" evidence="8">
    <location>
        <begin position="79"/>
        <end position="101"/>
    </location>
</feature>
<evidence type="ECO:0000256" key="6">
    <source>
        <dbReference type="ARBA" id="ARBA00023136"/>
    </source>
</evidence>
<accession>A0A1I0T714</accession>
<feature type="transmembrane region" description="Helical" evidence="8">
    <location>
        <begin position="319"/>
        <end position="337"/>
    </location>
</feature>
<keyword evidence="6 8" id="KW-0472">Membrane</keyword>
<feature type="transmembrane region" description="Helical" evidence="8">
    <location>
        <begin position="7"/>
        <end position="25"/>
    </location>
</feature>
<evidence type="ECO:0000256" key="1">
    <source>
        <dbReference type="ARBA" id="ARBA00004651"/>
    </source>
</evidence>
<comment type="subcellular location">
    <subcellularLocation>
        <location evidence="1">Cell membrane</location>
        <topology evidence="1">Multi-pass membrane protein</topology>
    </subcellularLocation>
</comment>
<feature type="transmembrane region" description="Helical" evidence="8">
    <location>
        <begin position="277"/>
        <end position="299"/>
    </location>
</feature>
<dbReference type="InterPro" id="IPR050833">
    <property type="entry name" value="Poly_Biosynth_Transport"/>
</dbReference>
<dbReference type="AlphaFoldDB" id="A0A1I0T714"/>
<evidence type="ECO:0000313" key="10">
    <source>
        <dbReference type="Proteomes" id="UP000182054"/>
    </source>
</evidence>
<feature type="transmembrane region" description="Helical" evidence="8">
    <location>
        <begin position="368"/>
        <end position="388"/>
    </location>
</feature>
<dbReference type="EMBL" id="FOJN01000004">
    <property type="protein sequence ID" value="SFA47552.1"/>
    <property type="molecule type" value="Genomic_DNA"/>
</dbReference>
<keyword evidence="4 8" id="KW-0812">Transmembrane</keyword>
<dbReference type="Proteomes" id="UP000182054">
    <property type="component" value="Unassembled WGS sequence"/>
</dbReference>
<evidence type="ECO:0000313" key="9">
    <source>
        <dbReference type="EMBL" id="SFA47552.1"/>
    </source>
</evidence>
<reference evidence="9 10" key="1">
    <citation type="submission" date="2016-10" db="EMBL/GenBank/DDBJ databases">
        <authorList>
            <person name="de Groot N.N."/>
        </authorList>
    </citation>
    <scope>NUCLEOTIDE SEQUENCE [LARGE SCALE GENOMIC DNA]</scope>
    <source>
        <strain evidence="9 10">DSM 44908</strain>
    </source>
</reference>
<dbReference type="Pfam" id="PF01943">
    <property type="entry name" value="Polysacc_synt"/>
    <property type="match status" value="1"/>
</dbReference>
<evidence type="ECO:0000256" key="8">
    <source>
        <dbReference type="SAM" id="Phobius"/>
    </source>
</evidence>